<protein>
    <submittedName>
        <fullName evidence="5">General substrate transporter</fullName>
    </submittedName>
</protein>
<keyword evidence="3" id="KW-1133">Transmembrane helix</keyword>
<keyword evidence="4" id="KW-0472">Membrane</keyword>
<keyword evidence="6" id="KW-1185">Reference proteome</keyword>
<organism evidence="5 6">
    <name type="scientific">Seiridium cardinale</name>
    <dbReference type="NCBI Taxonomy" id="138064"/>
    <lineage>
        <taxon>Eukaryota</taxon>
        <taxon>Fungi</taxon>
        <taxon>Dikarya</taxon>
        <taxon>Ascomycota</taxon>
        <taxon>Pezizomycotina</taxon>
        <taxon>Sordariomycetes</taxon>
        <taxon>Xylariomycetidae</taxon>
        <taxon>Amphisphaeriales</taxon>
        <taxon>Sporocadaceae</taxon>
        <taxon>Seiridium</taxon>
    </lineage>
</organism>
<dbReference type="InterPro" id="IPR050360">
    <property type="entry name" value="MFS_Sugar_Transporters"/>
</dbReference>
<evidence type="ECO:0000256" key="3">
    <source>
        <dbReference type="ARBA" id="ARBA00022989"/>
    </source>
</evidence>
<reference evidence="5 6" key="1">
    <citation type="submission" date="2024-02" db="EMBL/GenBank/DDBJ databases">
        <title>First draft genome assembly of two strains of Seiridium cardinale.</title>
        <authorList>
            <person name="Emiliani G."/>
            <person name="Scali E."/>
        </authorList>
    </citation>
    <scope>NUCLEOTIDE SEQUENCE [LARGE SCALE GENOMIC DNA]</scope>
    <source>
        <strain evidence="5 6">BM-138-000479</strain>
    </source>
</reference>
<comment type="subcellular location">
    <subcellularLocation>
        <location evidence="1">Membrane</location>
        <topology evidence="1">Multi-pass membrane protein</topology>
    </subcellularLocation>
</comment>
<dbReference type="PANTHER" id="PTHR48022">
    <property type="entry name" value="PLASTIDIC GLUCOSE TRANSPORTER 4"/>
    <property type="match status" value="1"/>
</dbReference>
<proteinExistence type="predicted"/>
<dbReference type="Pfam" id="PF00083">
    <property type="entry name" value="Sugar_tr"/>
    <property type="match status" value="1"/>
</dbReference>
<evidence type="ECO:0000256" key="4">
    <source>
        <dbReference type="ARBA" id="ARBA00023136"/>
    </source>
</evidence>
<dbReference type="PANTHER" id="PTHR48022:SF34">
    <property type="entry name" value="MAJOR FACILITATOR SUPERFAMILY (MFS) PROFILE DOMAIN-CONTAINING PROTEIN-RELATED"/>
    <property type="match status" value="1"/>
</dbReference>
<comment type="caution">
    <text evidence="5">The sequence shown here is derived from an EMBL/GenBank/DDBJ whole genome shotgun (WGS) entry which is preliminary data.</text>
</comment>
<dbReference type="Proteomes" id="UP001465668">
    <property type="component" value="Unassembled WGS sequence"/>
</dbReference>
<dbReference type="InterPro" id="IPR005828">
    <property type="entry name" value="MFS_sugar_transport-like"/>
</dbReference>
<keyword evidence="2" id="KW-0812">Transmembrane</keyword>
<accession>A0ABR2XD45</accession>
<dbReference type="SUPFAM" id="SSF103473">
    <property type="entry name" value="MFS general substrate transporter"/>
    <property type="match status" value="1"/>
</dbReference>
<evidence type="ECO:0000313" key="5">
    <source>
        <dbReference type="EMBL" id="KAK9771718.1"/>
    </source>
</evidence>
<evidence type="ECO:0000313" key="6">
    <source>
        <dbReference type="Proteomes" id="UP001465668"/>
    </source>
</evidence>
<evidence type="ECO:0000256" key="1">
    <source>
        <dbReference type="ARBA" id="ARBA00004141"/>
    </source>
</evidence>
<evidence type="ECO:0000256" key="2">
    <source>
        <dbReference type="ARBA" id="ARBA00022692"/>
    </source>
</evidence>
<gene>
    <name evidence="5" type="ORF">SCAR479_11647</name>
</gene>
<dbReference type="InterPro" id="IPR036259">
    <property type="entry name" value="MFS_trans_sf"/>
</dbReference>
<sequence>MYTIALQIFGFCVNYDANLHIPPTSESQWMTSFALQLVPGSLLVSLLLLRPESPRWLVKAVKSDAAREYLSRIRCLPADDNHITWEMECDAEQLSPTGTLLLMAFGIDQLGRRKSMHTGSCGALMAMFYLAAYTKISHPSSAAASFRTVEL</sequence>
<dbReference type="Gene3D" id="1.20.1250.20">
    <property type="entry name" value="MFS general substrate transporter like domains"/>
    <property type="match status" value="1"/>
</dbReference>
<dbReference type="EMBL" id="JARVKM010000071">
    <property type="protein sequence ID" value="KAK9771718.1"/>
    <property type="molecule type" value="Genomic_DNA"/>
</dbReference>
<name>A0ABR2XD45_9PEZI</name>